<keyword evidence="8 13" id="KW-0239">DNA-directed DNA polymerase</keyword>
<evidence type="ECO:0000313" key="14">
    <source>
        <dbReference type="Proteomes" id="UP000094714"/>
    </source>
</evidence>
<dbReference type="NCBIfam" id="TIGR00594">
    <property type="entry name" value="polc"/>
    <property type="match status" value="1"/>
</dbReference>
<comment type="subcellular location">
    <subcellularLocation>
        <location evidence="1">Cytoplasm</location>
    </subcellularLocation>
</comment>
<dbReference type="Pfam" id="PF02811">
    <property type="entry name" value="PHP"/>
    <property type="match status" value="1"/>
</dbReference>
<dbReference type="InterPro" id="IPR029460">
    <property type="entry name" value="DNAPol_HHH"/>
</dbReference>
<dbReference type="Pfam" id="PF14579">
    <property type="entry name" value="HHH_6"/>
    <property type="match status" value="1"/>
</dbReference>
<keyword evidence="6 13" id="KW-0548">Nucleotidyltransferase</keyword>
<name>A0A1D7ZZA3_LIMFE</name>
<dbReference type="Gene3D" id="3.20.20.140">
    <property type="entry name" value="Metal-dependent hydrolases"/>
    <property type="match status" value="1"/>
</dbReference>
<dbReference type="Gene3D" id="2.40.50.140">
    <property type="entry name" value="Nucleic acid-binding proteins"/>
    <property type="match status" value="1"/>
</dbReference>
<dbReference type="InterPro" id="IPR004013">
    <property type="entry name" value="PHP_dom"/>
</dbReference>
<accession>A0A1D7ZZA3</accession>
<dbReference type="PATRIC" id="fig|1613.112.peg.1826"/>
<dbReference type="GO" id="GO:0006260">
    <property type="term" value="P:DNA replication"/>
    <property type="evidence" value="ECO:0007669"/>
    <property type="project" value="UniProtKB-KW"/>
</dbReference>
<dbReference type="GO" id="GO:0003887">
    <property type="term" value="F:DNA-directed DNA polymerase activity"/>
    <property type="evidence" value="ECO:0007669"/>
    <property type="project" value="UniProtKB-KW"/>
</dbReference>
<sequence length="1099" mass="121441">MGFVPLAVKSMYSLLEAPVRPAELVAVAKERGYQAVGLVDARVLYGAVNFVRRANQAGLHPVIGVSLPLTFAEGTLDVTLLAKGAVGYQNLTRLSTRAMTDRANQPLTIEDLREVSDDLVVIVAPQLMLLGVSEQTYAQLGEVADYLGINLDFTAAERQDLQAVAERCGLPLIAFEPVEYLNEDDYFATQVLRAIKAGHTIEDPLKASQRTGRHWLRPAEEVAAAYRAAGLAEAAAQTVVVAERCQVHFADQTPVLPAFPTPAGQGVADYLRELCQRGLAKRKLAGDPAEYQARLEHELTVIHQMGFDNYFLIVWDLMNFAHQHQILTGPGRGSAAGSLVAYALAITDVDPLQYGLLFERFLNPERAQMPDIDLDLPDNRREEVLNYLHHHYGHERVAQIITFGSLGTKQVLRDVSRVFNLPKYQVDSLSQVIDRVKGPHQTLADLLESAQPVQNLARDSKLVACLLEVAAKLEGLPRHDSIHAAGVVLAAEPLIKTVPLQAGNEPGAMLVTQFEKDTVESLGLLKIDLLGLRNLTTVETALNLIHQHQPDFDLTHIALNDRPTLALFDRGQTSGIFQFESSGIRQTLVNLHPDNFEEIVAVNALYRPGPMDNINHFIARKKGQEAVNLPAKELAPILAPTYGILVYQEQVMQVAAVMGGFSLGEADLLRRAMSKKKLATMASMKEAFLAGANKRGYPNAVAEQVFAYIDQFANYGFNRSHAVAYSKMAFEMAYLKVHFPAEFLAALMETDPDTSKVWAYFSEAKELGITTHGPAINQSQERVSLVDQELWLGLDMIKGLRRDFIRAIIEERNQHGPYQDLPDLVNRLDAKWHKEALFVPLIDAGALDHLGYNRAEMAEGLKAILEGAEYAGLGLGMAPVVAQRNEYPLAVRLAREHAVLGTYLSGHPVSQYQDLRTKLKLPTVAQLRPNQRVRLVLMVTRMRKVTTKREHKPMAFLTASDETGAVEVTIFNRLFTQLEGELRVNGIYLITAKTEQREGQVQLLADQVTDAQVVNRELHPADHRWVLRLPSGVAQTTVTDGIKALAKEHAGNVPVVIYDPVTQKATQLPGQLWLAKQRVVQEGLINLVGRSNLAFQALS</sequence>
<dbReference type="InterPro" id="IPR041931">
    <property type="entry name" value="DNA_pol3_alpha_thumb_dom"/>
</dbReference>
<comment type="catalytic activity">
    <reaction evidence="11">
        <text>DNA(n) + a 2'-deoxyribonucleoside 5'-triphosphate = DNA(n+1) + diphosphate</text>
        <dbReference type="Rhea" id="RHEA:22508"/>
        <dbReference type="Rhea" id="RHEA-COMP:17339"/>
        <dbReference type="Rhea" id="RHEA-COMP:17340"/>
        <dbReference type="ChEBI" id="CHEBI:33019"/>
        <dbReference type="ChEBI" id="CHEBI:61560"/>
        <dbReference type="ChEBI" id="CHEBI:173112"/>
        <dbReference type="EC" id="2.7.7.7"/>
    </reaction>
</comment>
<evidence type="ECO:0000256" key="9">
    <source>
        <dbReference type="ARBA" id="ARBA00025611"/>
    </source>
</evidence>
<dbReference type="InterPro" id="IPR004805">
    <property type="entry name" value="DnaE2/DnaE/PolC"/>
</dbReference>
<protein>
    <recommendedName>
        <fullName evidence="4">DNA polymerase III subunit alpha</fullName>
        <ecNumber evidence="3">2.7.7.7</ecNumber>
    </recommendedName>
</protein>
<proteinExistence type="inferred from homology"/>
<dbReference type="Gene3D" id="1.10.150.870">
    <property type="match status" value="1"/>
</dbReference>
<dbReference type="Proteomes" id="UP000094714">
    <property type="component" value="Chromosome"/>
</dbReference>
<dbReference type="GO" id="GO:0008408">
    <property type="term" value="F:3'-5' exonuclease activity"/>
    <property type="evidence" value="ECO:0007669"/>
    <property type="project" value="InterPro"/>
</dbReference>
<dbReference type="CDD" id="cd07431">
    <property type="entry name" value="PHP_PolIIIA"/>
    <property type="match status" value="1"/>
</dbReference>
<dbReference type="PANTHER" id="PTHR32294">
    <property type="entry name" value="DNA POLYMERASE III SUBUNIT ALPHA"/>
    <property type="match status" value="1"/>
</dbReference>
<dbReference type="Pfam" id="PF01336">
    <property type="entry name" value="tRNA_anti-codon"/>
    <property type="match status" value="1"/>
</dbReference>
<evidence type="ECO:0000256" key="10">
    <source>
        <dbReference type="ARBA" id="ARBA00026073"/>
    </source>
</evidence>
<evidence type="ECO:0000256" key="6">
    <source>
        <dbReference type="ARBA" id="ARBA00022695"/>
    </source>
</evidence>
<reference evidence="13 14" key="1">
    <citation type="submission" date="2016-09" db="EMBL/GenBank/DDBJ databases">
        <title>Genome Sequence of the Lactobacillus fermentum strain NCC2970 (CNCM I-5068).</title>
        <authorList>
            <person name="Barretto C."/>
            <person name="Ngom-Bru C."/>
            <person name="Genevaz A."/>
            <person name="Fournier C."/>
            <person name="Moine D."/>
            <person name="Kassam M."/>
            <person name="Iltis A."/>
            <person name="Sagory-Zalkind P."/>
            <person name="Faucherand G."/>
            <person name="Descombes P."/>
            <person name="Duboux S."/>
        </authorList>
    </citation>
    <scope>NUCLEOTIDE SEQUENCE [LARGE SCALE GENOMIC DNA]</scope>
    <source>
        <strain evidence="13 14">NCC2970</strain>
    </source>
</reference>
<dbReference type="SUPFAM" id="SSF50249">
    <property type="entry name" value="Nucleic acid-binding proteins"/>
    <property type="match status" value="1"/>
</dbReference>
<comment type="function">
    <text evidence="9">DNA polymerase III is a complex, multichain enzyme responsible for most of the replicative synthesis in bacteria. This DNA polymerase also exhibits 3' to 5' exonuclease activity. The alpha chain is the DNA polymerase.</text>
</comment>
<dbReference type="AlphaFoldDB" id="A0A1D7ZZA3"/>
<dbReference type="InterPro" id="IPR004365">
    <property type="entry name" value="NA-bd_OB_tRNA"/>
</dbReference>
<dbReference type="InterPro" id="IPR040982">
    <property type="entry name" value="DNA_pol3_finger"/>
</dbReference>
<evidence type="ECO:0000256" key="3">
    <source>
        <dbReference type="ARBA" id="ARBA00012417"/>
    </source>
</evidence>
<dbReference type="Pfam" id="PF17657">
    <property type="entry name" value="DNA_pol3_finger"/>
    <property type="match status" value="1"/>
</dbReference>
<dbReference type="EMBL" id="CP017151">
    <property type="protein sequence ID" value="AOR75184.1"/>
    <property type="molecule type" value="Genomic_DNA"/>
</dbReference>
<feature type="domain" description="Polymerase/histidinol phosphatase N-terminal" evidence="12">
    <location>
        <begin position="4"/>
        <end position="71"/>
    </location>
</feature>
<evidence type="ECO:0000256" key="2">
    <source>
        <dbReference type="ARBA" id="ARBA00009496"/>
    </source>
</evidence>
<keyword evidence="7" id="KW-0235">DNA replication</keyword>
<dbReference type="InterPro" id="IPR012340">
    <property type="entry name" value="NA-bd_OB-fold"/>
</dbReference>
<evidence type="ECO:0000313" key="13">
    <source>
        <dbReference type="EMBL" id="AOR75184.1"/>
    </source>
</evidence>
<dbReference type="Gene3D" id="1.10.10.1600">
    <property type="entry name" value="Bacterial DNA polymerase III alpha subunit, thumb domain"/>
    <property type="match status" value="1"/>
</dbReference>
<dbReference type="NCBIfam" id="NF004226">
    <property type="entry name" value="PRK05673.1"/>
    <property type="match status" value="1"/>
</dbReference>
<dbReference type="PANTHER" id="PTHR32294:SF0">
    <property type="entry name" value="DNA POLYMERASE III SUBUNIT ALPHA"/>
    <property type="match status" value="1"/>
</dbReference>
<dbReference type="GO" id="GO:0003676">
    <property type="term" value="F:nucleic acid binding"/>
    <property type="evidence" value="ECO:0007669"/>
    <property type="project" value="InterPro"/>
</dbReference>
<gene>
    <name evidence="13" type="ORF">LACFE_CDS1741</name>
</gene>
<evidence type="ECO:0000256" key="8">
    <source>
        <dbReference type="ARBA" id="ARBA00022932"/>
    </source>
</evidence>
<evidence type="ECO:0000256" key="7">
    <source>
        <dbReference type="ARBA" id="ARBA00022705"/>
    </source>
</evidence>
<dbReference type="InterPro" id="IPR003141">
    <property type="entry name" value="Pol/His_phosphatase_N"/>
</dbReference>
<evidence type="ECO:0000259" key="12">
    <source>
        <dbReference type="SMART" id="SM00481"/>
    </source>
</evidence>
<evidence type="ECO:0000256" key="4">
    <source>
        <dbReference type="ARBA" id="ARBA00019114"/>
    </source>
</evidence>
<organism evidence="13 14">
    <name type="scientific">Limosilactobacillus fermentum</name>
    <name type="common">Lactobacillus fermentum</name>
    <dbReference type="NCBI Taxonomy" id="1613"/>
    <lineage>
        <taxon>Bacteria</taxon>
        <taxon>Bacillati</taxon>
        <taxon>Bacillota</taxon>
        <taxon>Bacilli</taxon>
        <taxon>Lactobacillales</taxon>
        <taxon>Lactobacillaceae</taxon>
        <taxon>Limosilactobacillus</taxon>
    </lineage>
</organism>
<evidence type="ECO:0000256" key="11">
    <source>
        <dbReference type="ARBA" id="ARBA00049244"/>
    </source>
</evidence>
<dbReference type="SMART" id="SM00481">
    <property type="entry name" value="POLIIIAc"/>
    <property type="match status" value="1"/>
</dbReference>
<dbReference type="InterPro" id="IPR011708">
    <property type="entry name" value="DNA_pol3_alpha_NTPase_dom"/>
</dbReference>
<dbReference type="CDD" id="cd04485">
    <property type="entry name" value="DnaE_OBF"/>
    <property type="match status" value="1"/>
</dbReference>
<keyword evidence="5 13" id="KW-0808">Transferase</keyword>
<evidence type="ECO:0000256" key="1">
    <source>
        <dbReference type="ARBA" id="ARBA00004496"/>
    </source>
</evidence>
<comment type="subunit">
    <text evidence="10">DNA polymerase III contains a core (composed of alpha, epsilon and theta chains) that associates with a tau subunit. This core dimerizes to form the POLIII' complex. PolIII' associates with the gamma complex (composed of gamma, delta, delta', psi and chi chains) and with the beta chain to form the complete DNA polymerase III complex.</text>
</comment>
<evidence type="ECO:0000256" key="5">
    <source>
        <dbReference type="ARBA" id="ARBA00022679"/>
    </source>
</evidence>
<dbReference type="Pfam" id="PF07733">
    <property type="entry name" value="DNA_pol3_alpha"/>
    <property type="match status" value="1"/>
</dbReference>
<dbReference type="EC" id="2.7.7.7" evidence="3"/>
<dbReference type="RefSeq" id="WP_069776200.1">
    <property type="nucleotide sequence ID" value="NZ_CP017151.1"/>
</dbReference>
<comment type="similarity">
    <text evidence="2">Belongs to the DNA polymerase type-C family. DnaE subfamily.</text>
</comment>
<dbReference type="GO" id="GO:0005737">
    <property type="term" value="C:cytoplasm"/>
    <property type="evidence" value="ECO:0007669"/>
    <property type="project" value="UniProtKB-SubCell"/>
</dbReference>